<dbReference type="SUPFAM" id="SSF54001">
    <property type="entry name" value="Cysteine proteinases"/>
    <property type="match status" value="1"/>
</dbReference>
<dbReference type="Gene3D" id="3.40.395.10">
    <property type="entry name" value="Adenoviral Proteinase, Chain A"/>
    <property type="match status" value="1"/>
</dbReference>
<evidence type="ECO:0000256" key="1">
    <source>
        <dbReference type="SAM" id="MobiDB-lite"/>
    </source>
</evidence>
<dbReference type="Proteomes" id="UP000053555">
    <property type="component" value="Unassembled WGS sequence"/>
</dbReference>
<organism evidence="2">
    <name type="scientific">Glycine soja</name>
    <name type="common">Wild soybean</name>
    <dbReference type="NCBI Taxonomy" id="3848"/>
    <lineage>
        <taxon>Eukaryota</taxon>
        <taxon>Viridiplantae</taxon>
        <taxon>Streptophyta</taxon>
        <taxon>Embryophyta</taxon>
        <taxon>Tracheophyta</taxon>
        <taxon>Spermatophyta</taxon>
        <taxon>Magnoliopsida</taxon>
        <taxon>eudicotyledons</taxon>
        <taxon>Gunneridae</taxon>
        <taxon>Pentapetalae</taxon>
        <taxon>rosids</taxon>
        <taxon>fabids</taxon>
        <taxon>Fabales</taxon>
        <taxon>Fabaceae</taxon>
        <taxon>Papilionoideae</taxon>
        <taxon>50 kb inversion clade</taxon>
        <taxon>NPAAA clade</taxon>
        <taxon>indigoferoid/millettioid clade</taxon>
        <taxon>Phaseoleae</taxon>
        <taxon>Glycine</taxon>
        <taxon>Glycine subgen. Soja</taxon>
    </lineage>
</organism>
<evidence type="ECO:0000313" key="2">
    <source>
        <dbReference type="EMBL" id="KHN20532.1"/>
    </source>
</evidence>
<proteinExistence type="predicted"/>
<dbReference type="PANTHER" id="PTHR33018:SF34">
    <property type="entry name" value="OS02G0472350 PROTEIN"/>
    <property type="match status" value="1"/>
</dbReference>
<dbReference type="InterPro" id="IPR038765">
    <property type="entry name" value="Papain-like_cys_pep_sf"/>
</dbReference>
<accession>A0A0B2QLB2</accession>
<reference evidence="2" key="1">
    <citation type="submission" date="2014-07" db="EMBL/GenBank/DDBJ databases">
        <title>Identification of a novel salt tolerance gene in wild soybean by whole-genome sequencing.</title>
        <authorList>
            <person name="Lam H.-M."/>
            <person name="Qi X."/>
            <person name="Li M.-W."/>
            <person name="Liu X."/>
            <person name="Xie M."/>
            <person name="Ni M."/>
            <person name="Xu X."/>
        </authorList>
    </citation>
    <scope>NUCLEOTIDE SEQUENCE [LARGE SCALE GENOMIC DNA]</scope>
    <source>
        <tissue evidence="2">Root</tissue>
    </source>
</reference>
<protein>
    <recommendedName>
        <fullName evidence="3">Ubiquitin-like protease family profile domain-containing protein</fullName>
    </recommendedName>
</protein>
<sequence>MTTPPLSPTHAEIPSDGTSRKTRQTTRLRRLTARTLDQPRATISVNPTTGRGSGPHKDKFHSYLGVVARDKIPILHSTWNDVPETLKNMIWDDILDLEKVVSPLKTVEEEKASVVVDRLGDLVKNLFDIYQRPVELSWDGAKFGINNVKDGFFITHADVTETILGDKCLNISILHLWLMFIHDWSSSIGYGALYGFLEPQCIHNANNRRQECENYIGRWLKEAGKQIYISPYLNHAHWQLLVLCPGDNLVVWFCSLRKKPDAAIKGTINSAMKSVSKNAEGKPPQHGPQWIEVNSHVQTGNYKCGYYVMHWIWCIVSAGLKDEWISVCLLLFI</sequence>
<dbReference type="PANTHER" id="PTHR33018">
    <property type="entry name" value="OS10G0338966 PROTEIN-RELATED"/>
    <property type="match status" value="1"/>
</dbReference>
<feature type="region of interest" description="Disordered" evidence="1">
    <location>
        <begin position="1"/>
        <end position="25"/>
    </location>
</feature>
<dbReference type="AlphaFoldDB" id="A0A0B2QLB2"/>
<evidence type="ECO:0008006" key="3">
    <source>
        <dbReference type="Google" id="ProtNLM"/>
    </source>
</evidence>
<name>A0A0B2QLB2_GLYSO</name>
<dbReference type="EMBL" id="KN658441">
    <property type="protein sequence ID" value="KHN20532.1"/>
    <property type="molecule type" value="Genomic_DNA"/>
</dbReference>
<gene>
    <name evidence="2" type="ORF">glysoja_029545</name>
</gene>